<comment type="caution">
    <text evidence="1">The sequence shown here is derived from an EMBL/GenBank/DDBJ whole genome shotgun (WGS) entry which is preliminary data.</text>
</comment>
<name>A0A426Y7N6_ENSVE</name>
<dbReference type="AlphaFoldDB" id="A0A426Y7N6"/>
<dbReference type="EMBL" id="AMZH03014383">
    <property type="protein sequence ID" value="RRT47734.1"/>
    <property type="molecule type" value="Genomic_DNA"/>
</dbReference>
<evidence type="ECO:0000313" key="1">
    <source>
        <dbReference type="EMBL" id="RRT47734.1"/>
    </source>
</evidence>
<accession>A0A426Y7N6</accession>
<sequence length="181" mass="19247">MIDLLDSYARKGWRGFLIPRATSARDQRLPVRMRARVHLISMAPTGRARGGSTHYASPSSLTCAALAEAAPLETRRLHERREERRPTKQKHYARCRRSFCSVPPLLGLRVSKGRSTWATMIGVGSAMISGMGRATVASAVSAGSTAIGRVVATSAINACSTTISGVGRMAAASPLGVANDL</sequence>
<proteinExistence type="predicted"/>
<evidence type="ECO:0000313" key="2">
    <source>
        <dbReference type="Proteomes" id="UP000287651"/>
    </source>
</evidence>
<reference evidence="1 2" key="1">
    <citation type="journal article" date="2014" name="Agronomy (Basel)">
        <title>A Draft Genome Sequence for Ensete ventricosum, the Drought-Tolerant Tree Against Hunger.</title>
        <authorList>
            <person name="Harrison J."/>
            <person name="Moore K.A."/>
            <person name="Paszkiewicz K."/>
            <person name="Jones T."/>
            <person name="Grant M."/>
            <person name="Ambacheew D."/>
            <person name="Muzemil S."/>
            <person name="Studholme D.J."/>
        </authorList>
    </citation>
    <scope>NUCLEOTIDE SEQUENCE [LARGE SCALE GENOMIC DNA]</scope>
</reference>
<gene>
    <name evidence="1" type="ORF">B296_00019913</name>
</gene>
<organism evidence="1 2">
    <name type="scientific">Ensete ventricosum</name>
    <name type="common">Abyssinian banana</name>
    <name type="synonym">Musa ensete</name>
    <dbReference type="NCBI Taxonomy" id="4639"/>
    <lineage>
        <taxon>Eukaryota</taxon>
        <taxon>Viridiplantae</taxon>
        <taxon>Streptophyta</taxon>
        <taxon>Embryophyta</taxon>
        <taxon>Tracheophyta</taxon>
        <taxon>Spermatophyta</taxon>
        <taxon>Magnoliopsida</taxon>
        <taxon>Liliopsida</taxon>
        <taxon>Zingiberales</taxon>
        <taxon>Musaceae</taxon>
        <taxon>Ensete</taxon>
    </lineage>
</organism>
<dbReference type="Proteomes" id="UP000287651">
    <property type="component" value="Unassembled WGS sequence"/>
</dbReference>
<protein>
    <submittedName>
        <fullName evidence="1">Uncharacterized protein</fullName>
    </submittedName>
</protein>